<dbReference type="InterPro" id="IPR050223">
    <property type="entry name" value="D-isomer_2-hydroxyacid_DH"/>
</dbReference>
<gene>
    <name evidence="4" type="ORF">QE375_003211</name>
</gene>
<keyword evidence="5" id="KW-1185">Reference proteome</keyword>
<dbReference type="Proteomes" id="UP001249291">
    <property type="component" value="Unassembled WGS sequence"/>
</dbReference>
<dbReference type="SUPFAM" id="SSF52283">
    <property type="entry name" value="Formate/glycerate dehydrogenase catalytic domain-like"/>
    <property type="match status" value="1"/>
</dbReference>
<dbReference type="Pfam" id="PF02826">
    <property type="entry name" value="2-Hacid_dh_C"/>
    <property type="match status" value="1"/>
</dbReference>
<protein>
    <submittedName>
        <fullName evidence="4">Phosphoglycerate dehydrogenase-like enzyme</fullName>
    </submittedName>
</protein>
<dbReference type="InterPro" id="IPR036291">
    <property type="entry name" value="NAD(P)-bd_dom_sf"/>
</dbReference>
<dbReference type="SUPFAM" id="SSF51735">
    <property type="entry name" value="NAD(P)-binding Rossmann-fold domains"/>
    <property type="match status" value="1"/>
</dbReference>
<evidence type="ECO:0000313" key="5">
    <source>
        <dbReference type="Proteomes" id="UP001249291"/>
    </source>
</evidence>
<organism evidence="4 5">
    <name type="scientific">Microbacterium foliorum</name>
    <dbReference type="NCBI Taxonomy" id="104336"/>
    <lineage>
        <taxon>Bacteria</taxon>
        <taxon>Bacillati</taxon>
        <taxon>Actinomycetota</taxon>
        <taxon>Actinomycetes</taxon>
        <taxon>Micrococcales</taxon>
        <taxon>Microbacteriaceae</taxon>
        <taxon>Microbacterium</taxon>
    </lineage>
</organism>
<comment type="caution">
    <text evidence="4">The sequence shown here is derived from an EMBL/GenBank/DDBJ whole genome shotgun (WGS) entry which is preliminary data.</text>
</comment>
<proteinExistence type="predicted"/>
<keyword evidence="2" id="KW-0520">NAD</keyword>
<dbReference type="CDD" id="cd12165">
    <property type="entry name" value="2-Hacid_dh_6"/>
    <property type="match status" value="1"/>
</dbReference>
<evidence type="ECO:0000256" key="2">
    <source>
        <dbReference type="ARBA" id="ARBA00023027"/>
    </source>
</evidence>
<dbReference type="RefSeq" id="WP_309692992.1">
    <property type="nucleotide sequence ID" value="NZ_JAVIZQ010000001.1"/>
</dbReference>
<accession>A0ABU1HUD4</accession>
<keyword evidence="1" id="KW-0560">Oxidoreductase</keyword>
<dbReference type="PANTHER" id="PTHR10996">
    <property type="entry name" value="2-HYDROXYACID DEHYDROGENASE-RELATED"/>
    <property type="match status" value="1"/>
</dbReference>
<name>A0ABU1HUD4_9MICO</name>
<sequence length="335" mass="35588">MSAASRPLRIAVTDPIMSAFADDLRRTERPHEWVFADPGVSGSARAAIDGADVVICSRLTTDDMAGADHVRLVHATGAGVDRIDAEAVPDGVPLCNTGHHGPAIAEHVIMTALMLRRRALEADAEMRRGEWRTIATVPGSPPAGVPYHRSLAGSTLGLIGYGEIGRSVAHLAKAFGMRVVALRRHPDAGGPGTELLDRVYGEEQLHPLLRESDVVVVTAPLTESTRGMIDADALAQLHADALIVNVARGALIDEDALYAALAEKRIGGAAIDVWWDAPQGAEAPPVVQRFAALDRVVLTPHHSGHASEVFTARAADIARNIDLLDAGLPLERQVR</sequence>
<evidence type="ECO:0000313" key="4">
    <source>
        <dbReference type="EMBL" id="MDR6143657.1"/>
    </source>
</evidence>
<dbReference type="PANTHER" id="PTHR10996:SF178">
    <property type="entry name" value="2-HYDROXYACID DEHYDROGENASE YGL185C-RELATED"/>
    <property type="match status" value="1"/>
</dbReference>
<dbReference type="PROSITE" id="PS00671">
    <property type="entry name" value="D_2_HYDROXYACID_DH_3"/>
    <property type="match status" value="1"/>
</dbReference>
<dbReference type="InterPro" id="IPR006140">
    <property type="entry name" value="D-isomer_DH_NAD-bd"/>
</dbReference>
<dbReference type="Gene3D" id="3.40.50.720">
    <property type="entry name" value="NAD(P)-binding Rossmann-like Domain"/>
    <property type="match status" value="2"/>
</dbReference>
<reference evidence="4 5" key="1">
    <citation type="submission" date="2023-08" db="EMBL/GenBank/DDBJ databases">
        <title>Functional and genomic diversity of the sorghum phyllosphere microbiome.</title>
        <authorList>
            <person name="Shade A."/>
        </authorList>
    </citation>
    <scope>NUCLEOTIDE SEQUENCE [LARGE SCALE GENOMIC DNA]</scope>
    <source>
        <strain evidence="4 5">SORGH_AS_0445</strain>
    </source>
</reference>
<dbReference type="InterPro" id="IPR029753">
    <property type="entry name" value="D-isomer_DH_CS"/>
</dbReference>
<evidence type="ECO:0000259" key="3">
    <source>
        <dbReference type="Pfam" id="PF02826"/>
    </source>
</evidence>
<dbReference type="EMBL" id="JAVIZQ010000001">
    <property type="protein sequence ID" value="MDR6143657.1"/>
    <property type="molecule type" value="Genomic_DNA"/>
</dbReference>
<feature type="domain" description="D-isomer specific 2-hydroxyacid dehydrogenase NAD-binding" evidence="3">
    <location>
        <begin position="110"/>
        <end position="302"/>
    </location>
</feature>
<evidence type="ECO:0000256" key="1">
    <source>
        <dbReference type="ARBA" id="ARBA00023002"/>
    </source>
</evidence>